<organism evidence="1 2">
    <name type="scientific">Fusarium agapanthi</name>
    <dbReference type="NCBI Taxonomy" id="1803897"/>
    <lineage>
        <taxon>Eukaryota</taxon>
        <taxon>Fungi</taxon>
        <taxon>Dikarya</taxon>
        <taxon>Ascomycota</taxon>
        <taxon>Pezizomycotina</taxon>
        <taxon>Sordariomycetes</taxon>
        <taxon>Hypocreomycetidae</taxon>
        <taxon>Hypocreales</taxon>
        <taxon>Nectriaceae</taxon>
        <taxon>Fusarium</taxon>
        <taxon>Fusarium fujikuroi species complex</taxon>
    </lineage>
</organism>
<protein>
    <submittedName>
        <fullName evidence="1">Uncharacterized protein</fullName>
    </submittedName>
</protein>
<dbReference type="OrthoDB" id="5084950at2759"/>
<dbReference type="GO" id="GO:0016799">
    <property type="term" value="F:hydrolase activity, hydrolyzing N-glycosyl compounds"/>
    <property type="evidence" value="ECO:0007669"/>
    <property type="project" value="InterPro"/>
</dbReference>
<evidence type="ECO:0000313" key="1">
    <source>
        <dbReference type="EMBL" id="KAF4502798.1"/>
    </source>
</evidence>
<evidence type="ECO:0000313" key="2">
    <source>
        <dbReference type="Proteomes" id="UP000737391"/>
    </source>
</evidence>
<sequence length="448" mass="50558">MTAQSESKTEIIFHQDSPDVDNIGALGHAVRLAETASDVELIIILEPRLVDFSLEVLNPDNQAHLDSLLKNHFDELGIPPKIRLNGLLEHEAIDRLAASKEDKDLLRMAVNASKDPKPHGSLEARRKDSELHATLMARDVANYLNKLPELSQGKTKITIHVDMVALSDTGPVNLKCHAREHLFNRSVKQIKDYDACMALPEEERRKKTMKWYEDCIEEANKALQNSRFLVQNLDFHHLTKRIKATESVTFIEGASLHLLRRLAHDPEVAAKINCVVQAGTLDLTRNIFANQFNIALDRESAIEVLRNWHVFRSFVAVPTHTSQSILFSFDKLEENGFSTLARWILGYTYGQDPIEVAEGKVTLADSYQGKSIKMPDLAMVLLAFDSEEYPRETSRVEVQMQGESLLFVKSERGIPIFLPKDGHTYEAVDLAKLLTSKVKGSFRIDWGT</sequence>
<dbReference type="Proteomes" id="UP000737391">
    <property type="component" value="Unassembled WGS sequence"/>
</dbReference>
<gene>
    <name evidence="1" type="ORF">FAGAP_954</name>
</gene>
<comment type="caution">
    <text evidence="1">The sequence shown here is derived from an EMBL/GenBank/DDBJ whole genome shotgun (WGS) entry which is preliminary data.</text>
</comment>
<dbReference type="EMBL" id="LUFC02000055">
    <property type="protein sequence ID" value="KAF4502798.1"/>
    <property type="molecule type" value="Genomic_DNA"/>
</dbReference>
<proteinExistence type="predicted"/>
<name>A0A9P5BJ63_9HYPO</name>
<keyword evidence="2" id="KW-1185">Reference proteome</keyword>
<dbReference type="Gene3D" id="3.90.245.10">
    <property type="entry name" value="Ribonucleoside hydrolase-like"/>
    <property type="match status" value="1"/>
</dbReference>
<accession>A0A9P5BJ63</accession>
<dbReference type="AlphaFoldDB" id="A0A9P5BJ63"/>
<reference evidence="1" key="1">
    <citation type="submission" date="2020-01" db="EMBL/GenBank/DDBJ databases">
        <title>Identification and distribution of gene clusters putatively required for synthesis of sphingolipid metabolism inhibitors in phylogenetically diverse species of the filamentous fungus Fusarium.</title>
        <authorList>
            <person name="Kim H.-S."/>
            <person name="Busman M."/>
            <person name="Brown D.W."/>
            <person name="Divon H."/>
            <person name="Uhlig S."/>
            <person name="Proctor R.H."/>
        </authorList>
    </citation>
    <scope>NUCLEOTIDE SEQUENCE</scope>
    <source>
        <strain evidence="1">NRRL 31653</strain>
    </source>
</reference>
<dbReference type="InterPro" id="IPR036452">
    <property type="entry name" value="Ribo_hydro-like"/>
</dbReference>